<organism evidence="7">
    <name type="scientific">Notodromas monacha</name>
    <dbReference type="NCBI Taxonomy" id="399045"/>
    <lineage>
        <taxon>Eukaryota</taxon>
        <taxon>Metazoa</taxon>
        <taxon>Ecdysozoa</taxon>
        <taxon>Arthropoda</taxon>
        <taxon>Crustacea</taxon>
        <taxon>Oligostraca</taxon>
        <taxon>Ostracoda</taxon>
        <taxon>Podocopa</taxon>
        <taxon>Podocopida</taxon>
        <taxon>Cypridocopina</taxon>
        <taxon>Cypridoidea</taxon>
        <taxon>Cyprididae</taxon>
        <taxon>Notodromas</taxon>
    </lineage>
</organism>
<evidence type="ECO:0000313" key="7">
    <source>
        <dbReference type="EMBL" id="CAD7277460.1"/>
    </source>
</evidence>
<dbReference type="PANTHER" id="PTHR31395">
    <property type="entry name" value="SHISA"/>
    <property type="match status" value="1"/>
</dbReference>
<keyword evidence="2 6" id="KW-0812">Transmembrane</keyword>
<gene>
    <name evidence="7" type="ORF">NMOB1V02_LOCUS5193</name>
</gene>
<evidence type="ECO:0000256" key="6">
    <source>
        <dbReference type="SAM" id="Phobius"/>
    </source>
</evidence>
<feature type="transmembrane region" description="Helical" evidence="6">
    <location>
        <begin position="20"/>
        <end position="43"/>
    </location>
</feature>
<evidence type="ECO:0000256" key="2">
    <source>
        <dbReference type="ARBA" id="ARBA00022692"/>
    </source>
</evidence>
<dbReference type="EMBL" id="OA882950">
    <property type="protein sequence ID" value="CAD7277460.1"/>
    <property type="molecule type" value="Genomic_DNA"/>
</dbReference>
<dbReference type="Proteomes" id="UP000678499">
    <property type="component" value="Unassembled WGS sequence"/>
</dbReference>
<protein>
    <submittedName>
        <fullName evidence="7">Uncharacterized protein</fullName>
    </submittedName>
</protein>
<evidence type="ECO:0000313" key="8">
    <source>
        <dbReference type="Proteomes" id="UP000678499"/>
    </source>
</evidence>
<feature type="compositionally biased region" description="Polar residues" evidence="5">
    <location>
        <begin position="196"/>
        <end position="224"/>
    </location>
</feature>
<sequence>MAIFFQGRSASNPGNKSKIFTILGCWFLGLTIILCIPITYLILNPPADELPSNATALDMTETPSNATVFYGHEKENADGSPKQLELLLFDPAGEHSSDIEKHRVTRGVAKFAGKALGIMLGVILFIVLCAICGCCLCCFKVHRIILGKHKEHQVQGHRASLQYMVGNGDGVYSGQGAQPIYPPQQGYQPPPPPYQAHNNQGYGSQNPYPNQTQYSNNYPNNQPSAPIGFEGLQR</sequence>
<proteinExistence type="predicted"/>
<name>A0A7R9BNW6_9CRUS</name>
<evidence type="ECO:0000256" key="4">
    <source>
        <dbReference type="ARBA" id="ARBA00023136"/>
    </source>
</evidence>
<dbReference type="InterPro" id="IPR026910">
    <property type="entry name" value="Shisa"/>
</dbReference>
<comment type="subcellular location">
    <subcellularLocation>
        <location evidence="1">Membrane</location>
    </subcellularLocation>
</comment>
<keyword evidence="4 6" id="KW-0472">Membrane</keyword>
<feature type="transmembrane region" description="Helical" evidence="6">
    <location>
        <begin position="115"/>
        <end position="139"/>
    </location>
</feature>
<evidence type="ECO:0000256" key="1">
    <source>
        <dbReference type="ARBA" id="ARBA00004370"/>
    </source>
</evidence>
<dbReference type="EMBL" id="CAJPEX010000913">
    <property type="protein sequence ID" value="CAG0917612.1"/>
    <property type="molecule type" value="Genomic_DNA"/>
</dbReference>
<keyword evidence="3 6" id="KW-1133">Transmembrane helix</keyword>
<dbReference type="PANTHER" id="PTHR31395:SF23">
    <property type="entry name" value="GEO05642P1"/>
    <property type="match status" value="1"/>
</dbReference>
<accession>A0A7R9BNW6</accession>
<feature type="compositionally biased region" description="Low complexity" evidence="5">
    <location>
        <begin position="175"/>
        <end position="187"/>
    </location>
</feature>
<evidence type="ECO:0000256" key="5">
    <source>
        <dbReference type="SAM" id="MobiDB-lite"/>
    </source>
</evidence>
<dbReference type="GO" id="GO:0016020">
    <property type="term" value="C:membrane"/>
    <property type="evidence" value="ECO:0007669"/>
    <property type="project" value="UniProtKB-SubCell"/>
</dbReference>
<evidence type="ECO:0000256" key="3">
    <source>
        <dbReference type="ARBA" id="ARBA00022989"/>
    </source>
</evidence>
<keyword evidence="8" id="KW-1185">Reference proteome</keyword>
<reference evidence="7" key="1">
    <citation type="submission" date="2020-11" db="EMBL/GenBank/DDBJ databases">
        <authorList>
            <person name="Tran Van P."/>
        </authorList>
    </citation>
    <scope>NUCLEOTIDE SEQUENCE</scope>
</reference>
<feature type="region of interest" description="Disordered" evidence="5">
    <location>
        <begin position="175"/>
        <end position="234"/>
    </location>
</feature>
<dbReference type="AlphaFoldDB" id="A0A7R9BNW6"/>